<dbReference type="InterPro" id="IPR046341">
    <property type="entry name" value="SET_dom_sf"/>
</dbReference>
<dbReference type="Gene3D" id="2.170.270.10">
    <property type="entry name" value="SET domain"/>
    <property type="match status" value="1"/>
</dbReference>
<name>A0A067M5G1_BOTB1</name>
<sequence length="200" mass="22745">MNATRPSCPNRASQWARTIPLEIFKTERHGWGVRAAHAVPAGKILGYFTGNILPRNKAQKLDLDRRDRWKRDMASAPSGTRVLDQRSYLFDLDMDEDPDSRGRVDRPSQYTIDSWNQGNWTRFLNHSCEPALRVCNVMVESPEPYLGRLAFVALRDIDAGTELTIDYNPRHPGERSSPMEGEETQPCLCGAELCRGWIKA</sequence>
<evidence type="ECO:0000256" key="5">
    <source>
        <dbReference type="ARBA" id="ARBA00022691"/>
    </source>
</evidence>
<comment type="subcellular location">
    <subcellularLocation>
        <location evidence="1">Chromosome</location>
    </subcellularLocation>
</comment>
<dbReference type="GO" id="GO:0046872">
    <property type="term" value="F:metal ion binding"/>
    <property type="evidence" value="ECO:0007669"/>
    <property type="project" value="UniProtKB-KW"/>
</dbReference>
<dbReference type="SMART" id="SM00317">
    <property type="entry name" value="SET"/>
    <property type="match status" value="1"/>
</dbReference>
<proteinExistence type="predicted"/>
<organism evidence="10 11">
    <name type="scientific">Botryobasidium botryosum (strain FD-172 SS1)</name>
    <dbReference type="NCBI Taxonomy" id="930990"/>
    <lineage>
        <taxon>Eukaryota</taxon>
        <taxon>Fungi</taxon>
        <taxon>Dikarya</taxon>
        <taxon>Basidiomycota</taxon>
        <taxon>Agaricomycotina</taxon>
        <taxon>Agaricomycetes</taxon>
        <taxon>Cantharellales</taxon>
        <taxon>Botryobasidiaceae</taxon>
        <taxon>Botryobasidium</taxon>
    </lineage>
</organism>
<dbReference type="GO" id="GO:0005694">
    <property type="term" value="C:chromosome"/>
    <property type="evidence" value="ECO:0007669"/>
    <property type="project" value="UniProtKB-SubCell"/>
</dbReference>
<keyword evidence="11" id="KW-1185">Reference proteome</keyword>
<dbReference type="Pfam" id="PF00856">
    <property type="entry name" value="SET"/>
    <property type="match status" value="1"/>
</dbReference>
<dbReference type="GO" id="GO:0008168">
    <property type="term" value="F:methyltransferase activity"/>
    <property type="evidence" value="ECO:0007669"/>
    <property type="project" value="UniProtKB-KW"/>
</dbReference>
<evidence type="ECO:0000256" key="4">
    <source>
        <dbReference type="ARBA" id="ARBA00022679"/>
    </source>
</evidence>
<dbReference type="GO" id="GO:0032259">
    <property type="term" value="P:methylation"/>
    <property type="evidence" value="ECO:0007669"/>
    <property type="project" value="UniProtKB-KW"/>
</dbReference>
<dbReference type="SUPFAM" id="SSF82199">
    <property type="entry name" value="SET domain"/>
    <property type="match status" value="1"/>
</dbReference>
<dbReference type="STRING" id="930990.A0A067M5G1"/>
<evidence type="ECO:0000256" key="2">
    <source>
        <dbReference type="ARBA" id="ARBA00022454"/>
    </source>
</evidence>
<protein>
    <recommendedName>
        <fullName evidence="12">SET domain-containing protein</fullName>
    </recommendedName>
</protein>
<evidence type="ECO:0000256" key="7">
    <source>
        <dbReference type="ARBA" id="ARBA00022833"/>
    </source>
</evidence>
<keyword evidence="2" id="KW-0158">Chromosome</keyword>
<accession>A0A067M5G1</accession>
<dbReference type="PROSITE" id="PS50868">
    <property type="entry name" value="POST_SET"/>
    <property type="match status" value="1"/>
</dbReference>
<keyword evidence="5" id="KW-0949">S-adenosyl-L-methionine</keyword>
<dbReference type="InterPro" id="IPR050973">
    <property type="entry name" value="H3K9_Histone-Lys_N-MTase"/>
</dbReference>
<keyword evidence="7" id="KW-0862">Zinc</keyword>
<keyword evidence="6" id="KW-0479">Metal-binding</keyword>
<evidence type="ECO:0000313" key="11">
    <source>
        <dbReference type="Proteomes" id="UP000027195"/>
    </source>
</evidence>
<feature type="domain" description="Post-SET" evidence="9">
    <location>
        <begin position="183"/>
        <end position="199"/>
    </location>
</feature>
<dbReference type="InterPro" id="IPR003616">
    <property type="entry name" value="Post-SET_dom"/>
</dbReference>
<dbReference type="SMART" id="SM00508">
    <property type="entry name" value="PostSET"/>
    <property type="match status" value="1"/>
</dbReference>
<dbReference type="Proteomes" id="UP000027195">
    <property type="component" value="Unassembled WGS sequence"/>
</dbReference>
<evidence type="ECO:0000313" key="10">
    <source>
        <dbReference type="EMBL" id="KDQ06796.1"/>
    </source>
</evidence>
<dbReference type="PROSITE" id="PS50280">
    <property type="entry name" value="SET"/>
    <property type="match status" value="1"/>
</dbReference>
<evidence type="ECO:0000256" key="3">
    <source>
        <dbReference type="ARBA" id="ARBA00022603"/>
    </source>
</evidence>
<gene>
    <name evidence="10" type="ORF">BOTBODRAFT_234826</name>
</gene>
<evidence type="ECO:0000256" key="1">
    <source>
        <dbReference type="ARBA" id="ARBA00004286"/>
    </source>
</evidence>
<reference evidence="11" key="1">
    <citation type="journal article" date="2014" name="Proc. Natl. Acad. Sci. U.S.A.">
        <title>Extensive sampling of basidiomycete genomes demonstrates inadequacy of the white-rot/brown-rot paradigm for wood decay fungi.</title>
        <authorList>
            <person name="Riley R."/>
            <person name="Salamov A.A."/>
            <person name="Brown D.W."/>
            <person name="Nagy L.G."/>
            <person name="Floudas D."/>
            <person name="Held B.W."/>
            <person name="Levasseur A."/>
            <person name="Lombard V."/>
            <person name="Morin E."/>
            <person name="Otillar R."/>
            <person name="Lindquist E.A."/>
            <person name="Sun H."/>
            <person name="LaButti K.M."/>
            <person name="Schmutz J."/>
            <person name="Jabbour D."/>
            <person name="Luo H."/>
            <person name="Baker S.E."/>
            <person name="Pisabarro A.G."/>
            <person name="Walton J.D."/>
            <person name="Blanchette R.A."/>
            <person name="Henrissat B."/>
            <person name="Martin F."/>
            <person name="Cullen D."/>
            <person name="Hibbett D.S."/>
            <person name="Grigoriev I.V."/>
        </authorList>
    </citation>
    <scope>NUCLEOTIDE SEQUENCE [LARGE SCALE GENOMIC DNA]</scope>
    <source>
        <strain evidence="11">FD-172 SS1</strain>
    </source>
</reference>
<dbReference type="InParanoid" id="A0A067M5G1"/>
<dbReference type="PANTHER" id="PTHR46223">
    <property type="entry name" value="HISTONE-LYSINE N-METHYLTRANSFERASE SUV39H"/>
    <property type="match status" value="1"/>
</dbReference>
<dbReference type="AlphaFoldDB" id="A0A067M5G1"/>
<evidence type="ECO:0000256" key="6">
    <source>
        <dbReference type="ARBA" id="ARBA00022723"/>
    </source>
</evidence>
<dbReference type="InterPro" id="IPR001214">
    <property type="entry name" value="SET_dom"/>
</dbReference>
<feature type="domain" description="SET" evidence="8">
    <location>
        <begin position="19"/>
        <end position="168"/>
    </location>
</feature>
<dbReference type="OrthoDB" id="308383at2759"/>
<evidence type="ECO:0008006" key="12">
    <source>
        <dbReference type="Google" id="ProtNLM"/>
    </source>
</evidence>
<dbReference type="PANTHER" id="PTHR46223:SF3">
    <property type="entry name" value="HISTONE-LYSINE N-METHYLTRANSFERASE SET-23"/>
    <property type="match status" value="1"/>
</dbReference>
<evidence type="ECO:0000259" key="8">
    <source>
        <dbReference type="PROSITE" id="PS50280"/>
    </source>
</evidence>
<evidence type="ECO:0000259" key="9">
    <source>
        <dbReference type="PROSITE" id="PS50868"/>
    </source>
</evidence>
<keyword evidence="3" id="KW-0489">Methyltransferase</keyword>
<keyword evidence="4" id="KW-0808">Transferase</keyword>
<dbReference type="HOGENOM" id="CLU_020840_3_5_1"/>
<dbReference type="EMBL" id="KL198123">
    <property type="protein sequence ID" value="KDQ06796.1"/>
    <property type="molecule type" value="Genomic_DNA"/>
</dbReference>